<evidence type="ECO:0000313" key="2">
    <source>
        <dbReference type="Proteomes" id="UP001281761"/>
    </source>
</evidence>
<proteinExistence type="predicted"/>
<gene>
    <name evidence="1" type="ORF">BLNAU_10552</name>
</gene>
<accession>A0ABQ9XQ31</accession>
<sequence length="172" mass="19284">MSCKRALKLLTQETDIPLLNQAEYENEINVNSERMLIYSSWRDIPGHHNLHIESLAITLLSPFSLPHQRKQHCSLRKGKYMCITGASVHNVRFGSSVDELPVCSVSHITSQRVLWSLIALEYRLDKANHTVTATRTITEVLTFTDQAVTDKEGVKSVVSIVAALFAVLTLVL</sequence>
<organism evidence="1 2">
    <name type="scientific">Blattamonas nauphoetae</name>
    <dbReference type="NCBI Taxonomy" id="2049346"/>
    <lineage>
        <taxon>Eukaryota</taxon>
        <taxon>Metamonada</taxon>
        <taxon>Preaxostyla</taxon>
        <taxon>Oxymonadida</taxon>
        <taxon>Blattamonas</taxon>
    </lineage>
</organism>
<comment type="caution">
    <text evidence="1">The sequence shown here is derived from an EMBL/GenBank/DDBJ whole genome shotgun (WGS) entry which is preliminary data.</text>
</comment>
<evidence type="ECO:0000313" key="1">
    <source>
        <dbReference type="EMBL" id="KAK2954532.1"/>
    </source>
</evidence>
<reference evidence="1 2" key="1">
    <citation type="journal article" date="2022" name="bioRxiv">
        <title>Genomics of Preaxostyla Flagellates Illuminates Evolutionary Transitions and the Path Towards Mitochondrial Loss.</title>
        <authorList>
            <person name="Novak L.V.F."/>
            <person name="Treitli S.C."/>
            <person name="Pyrih J."/>
            <person name="Halakuc P."/>
            <person name="Pipaliya S.V."/>
            <person name="Vacek V."/>
            <person name="Brzon O."/>
            <person name="Soukal P."/>
            <person name="Eme L."/>
            <person name="Dacks J.B."/>
            <person name="Karnkowska A."/>
            <person name="Elias M."/>
            <person name="Hampl V."/>
        </authorList>
    </citation>
    <scope>NUCLEOTIDE SEQUENCE [LARGE SCALE GENOMIC DNA]</scope>
    <source>
        <strain evidence="1">NAU3</strain>
        <tissue evidence="1">Gut</tissue>
    </source>
</reference>
<protein>
    <submittedName>
        <fullName evidence="1">Uncharacterized protein</fullName>
    </submittedName>
</protein>
<name>A0ABQ9XQ31_9EUKA</name>
<keyword evidence="2" id="KW-1185">Reference proteome</keyword>
<dbReference type="Proteomes" id="UP001281761">
    <property type="component" value="Unassembled WGS sequence"/>
</dbReference>
<dbReference type="EMBL" id="JARBJD010000077">
    <property type="protein sequence ID" value="KAK2954532.1"/>
    <property type="molecule type" value="Genomic_DNA"/>
</dbReference>